<gene>
    <name evidence="2" type="ORF">O181_043313</name>
</gene>
<evidence type="ECO:0000256" key="1">
    <source>
        <dbReference type="SAM" id="MobiDB-lite"/>
    </source>
</evidence>
<reference evidence="2" key="1">
    <citation type="submission" date="2021-03" db="EMBL/GenBank/DDBJ databases">
        <title>Draft genome sequence of rust myrtle Austropuccinia psidii MF-1, a brazilian biotype.</title>
        <authorList>
            <person name="Quecine M.C."/>
            <person name="Pachon D.M.R."/>
            <person name="Bonatelli M.L."/>
            <person name="Correr F.H."/>
            <person name="Franceschini L.M."/>
            <person name="Leite T.F."/>
            <person name="Margarido G.R.A."/>
            <person name="Almeida C.A."/>
            <person name="Ferrarezi J.A."/>
            <person name="Labate C.A."/>
        </authorList>
    </citation>
    <scope>NUCLEOTIDE SEQUENCE</scope>
    <source>
        <strain evidence="2">MF-1</strain>
    </source>
</reference>
<comment type="caution">
    <text evidence="2">The sequence shown here is derived from an EMBL/GenBank/DDBJ whole genome shotgun (WGS) entry which is preliminary data.</text>
</comment>
<feature type="compositionally biased region" description="Low complexity" evidence="1">
    <location>
        <begin position="1"/>
        <end position="15"/>
    </location>
</feature>
<keyword evidence="3" id="KW-1185">Reference proteome</keyword>
<feature type="compositionally biased region" description="Basic residues" evidence="1">
    <location>
        <begin position="97"/>
        <end position="107"/>
    </location>
</feature>
<evidence type="ECO:0000313" key="2">
    <source>
        <dbReference type="EMBL" id="MBW0503598.1"/>
    </source>
</evidence>
<sequence length="107" mass="12133">MPIISEPELELSISSSKRDKSNSEGSNRHSYEPVQAVLHGVQGQRLGNVATDPPRSDELMAHSKMFLKEEQVVKYSNGWNPLSSKPKVKNIKDWHNKKGRKARKKPQ</sequence>
<dbReference type="EMBL" id="AVOT02017477">
    <property type="protein sequence ID" value="MBW0503598.1"/>
    <property type="molecule type" value="Genomic_DNA"/>
</dbReference>
<feature type="region of interest" description="Disordered" evidence="1">
    <location>
        <begin position="77"/>
        <end position="107"/>
    </location>
</feature>
<proteinExistence type="predicted"/>
<feature type="region of interest" description="Disordered" evidence="1">
    <location>
        <begin position="1"/>
        <end position="32"/>
    </location>
</feature>
<accession>A0A9Q3DL37</accession>
<dbReference type="Proteomes" id="UP000765509">
    <property type="component" value="Unassembled WGS sequence"/>
</dbReference>
<dbReference type="AlphaFoldDB" id="A0A9Q3DL37"/>
<feature type="compositionally biased region" description="Basic and acidic residues" evidence="1">
    <location>
        <begin position="16"/>
        <end position="31"/>
    </location>
</feature>
<protein>
    <submittedName>
        <fullName evidence="2">Uncharacterized protein</fullName>
    </submittedName>
</protein>
<evidence type="ECO:0000313" key="3">
    <source>
        <dbReference type="Proteomes" id="UP000765509"/>
    </source>
</evidence>
<organism evidence="2 3">
    <name type="scientific">Austropuccinia psidii MF-1</name>
    <dbReference type="NCBI Taxonomy" id="1389203"/>
    <lineage>
        <taxon>Eukaryota</taxon>
        <taxon>Fungi</taxon>
        <taxon>Dikarya</taxon>
        <taxon>Basidiomycota</taxon>
        <taxon>Pucciniomycotina</taxon>
        <taxon>Pucciniomycetes</taxon>
        <taxon>Pucciniales</taxon>
        <taxon>Sphaerophragmiaceae</taxon>
        <taxon>Austropuccinia</taxon>
    </lineage>
</organism>
<name>A0A9Q3DL37_9BASI</name>